<dbReference type="EMBL" id="KL971719">
    <property type="protein sequence ID" value="KFK24152.1"/>
    <property type="molecule type" value="Genomic_DNA"/>
</dbReference>
<name>A0A087G2Q0_ARAAL</name>
<protein>
    <submittedName>
        <fullName evidence="1">Uncharacterized protein</fullName>
    </submittedName>
</protein>
<keyword evidence="2" id="KW-1185">Reference proteome</keyword>
<evidence type="ECO:0000313" key="2">
    <source>
        <dbReference type="Proteomes" id="UP000029120"/>
    </source>
</evidence>
<sequence>MLLGASIDELAKGRPVTHQISAHNKPYPGCIDSLQWTCFGGADMSFLGTSS</sequence>
<evidence type="ECO:0000313" key="1">
    <source>
        <dbReference type="EMBL" id="KFK24152.1"/>
    </source>
</evidence>
<dbReference type="Proteomes" id="UP000029120">
    <property type="component" value="Unassembled WGS sequence"/>
</dbReference>
<dbReference type="Gramene" id="KFK24152">
    <property type="protein sequence ID" value="KFK24152"/>
    <property type="gene ID" value="AALP_AAs50253U001000"/>
</dbReference>
<accession>A0A087G2Q0</accession>
<proteinExistence type="predicted"/>
<gene>
    <name evidence="1" type="ORF">AALP_AAs50253U001000</name>
</gene>
<reference evidence="2" key="1">
    <citation type="journal article" date="2015" name="Nat. Plants">
        <title>Genome expansion of Arabis alpina linked with retrotransposition and reduced symmetric DNA methylation.</title>
        <authorList>
            <person name="Willing E.M."/>
            <person name="Rawat V."/>
            <person name="Mandakova T."/>
            <person name="Maumus F."/>
            <person name="James G.V."/>
            <person name="Nordstroem K.J."/>
            <person name="Becker C."/>
            <person name="Warthmann N."/>
            <person name="Chica C."/>
            <person name="Szarzynska B."/>
            <person name="Zytnicki M."/>
            <person name="Albani M.C."/>
            <person name="Kiefer C."/>
            <person name="Bergonzi S."/>
            <person name="Castaings L."/>
            <person name="Mateos J.L."/>
            <person name="Berns M.C."/>
            <person name="Bujdoso N."/>
            <person name="Piofczyk T."/>
            <person name="de Lorenzo L."/>
            <person name="Barrero-Sicilia C."/>
            <person name="Mateos I."/>
            <person name="Piednoel M."/>
            <person name="Hagmann J."/>
            <person name="Chen-Min-Tao R."/>
            <person name="Iglesias-Fernandez R."/>
            <person name="Schuster S.C."/>
            <person name="Alonso-Blanco C."/>
            <person name="Roudier F."/>
            <person name="Carbonero P."/>
            <person name="Paz-Ares J."/>
            <person name="Davis S.J."/>
            <person name="Pecinka A."/>
            <person name="Quesneville H."/>
            <person name="Colot V."/>
            <person name="Lysak M.A."/>
            <person name="Weigel D."/>
            <person name="Coupland G."/>
            <person name="Schneeberger K."/>
        </authorList>
    </citation>
    <scope>NUCLEOTIDE SEQUENCE [LARGE SCALE GENOMIC DNA]</scope>
    <source>
        <strain evidence="2">cv. Pajares</strain>
    </source>
</reference>
<organism evidence="1 2">
    <name type="scientific">Arabis alpina</name>
    <name type="common">Alpine rock-cress</name>
    <dbReference type="NCBI Taxonomy" id="50452"/>
    <lineage>
        <taxon>Eukaryota</taxon>
        <taxon>Viridiplantae</taxon>
        <taxon>Streptophyta</taxon>
        <taxon>Embryophyta</taxon>
        <taxon>Tracheophyta</taxon>
        <taxon>Spermatophyta</taxon>
        <taxon>Magnoliopsida</taxon>
        <taxon>eudicotyledons</taxon>
        <taxon>Gunneridae</taxon>
        <taxon>Pentapetalae</taxon>
        <taxon>rosids</taxon>
        <taxon>malvids</taxon>
        <taxon>Brassicales</taxon>
        <taxon>Brassicaceae</taxon>
        <taxon>Arabideae</taxon>
        <taxon>Arabis</taxon>
    </lineage>
</organism>
<dbReference type="AlphaFoldDB" id="A0A087G2Q0"/>